<gene>
    <name evidence="1" type="ORF">L3Q82_008783</name>
</gene>
<accession>A0ACB8XD12</accession>
<dbReference type="EMBL" id="CM041531">
    <property type="protein sequence ID" value="KAI3377623.1"/>
    <property type="molecule type" value="Genomic_DNA"/>
</dbReference>
<reference evidence="1" key="1">
    <citation type="submission" date="2022-04" db="EMBL/GenBank/DDBJ databases">
        <title>Jade perch genome.</title>
        <authorList>
            <person name="Chao B."/>
        </authorList>
    </citation>
    <scope>NUCLEOTIDE SEQUENCE</scope>
    <source>
        <strain evidence="1">CB-2022</strain>
    </source>
</reference>
<organism evidence="1 2">
    <name type="scientific">Scortum barcoo</name>
    <name type="common">barcoo grunter</name>
    <dbReference type="NCBI Taxonomy" id="214431"/>
    <lineage>
        <taxon>Eukaryota</taxon>
        <taxon>Metazoa</taxon>
        <taxon>Chordata</taxon>
        <taxon>Craniata</taxon>
        <taxon>Vertebrata</taxon>
        <taxon>Euteleostomi</taxon>
        <taxon>Actinopterygii</taxon>
        <taxon>Neopterygii</taxon>
        <taxon>Teleostei</taxon>
        <taxon>Neoteleostei</taxon>
        <taxon>Acanthomorphata</taxon>
        <taxon>Eupercaria</taxon>
        <taxon>Centrarchiformes</taxon>
        <taxon>Terapontoidei</taxon>
        <taxon>Terapontidae</taxon>
        <taxon>Scortum</taxon>
    </lineage>
</organism>
<proteinExistence type="predicted"/>
<name>A0ACB8XD12_9TELE</name>
<evidence type="ECO:0000313" key="1">
    <source>
        <dbReference type="EMBL" id="KAI3377623.1"/>
    </source>
</evidence>
<comment type="caution">
    <text evidence="1">The sequence shown here is derived from an EMBL/GenBank/DDBJ whole genome shotgun (WGS) entry which is preliminary data.</text>
</comment>
<feature type="non-terminal residue" evidence="1">
    <location>
        <position position="101"/>
    </location>
</feature>
<keyword evidence="2" id="KW-1185">Reference proteome</keyword>
<protein>
    <submittedName>
        <fullName evidence="1">Uncharacterized protein</fullName>
    </submittedName>
</protein>
<sequence length="101" mass="11461">MHIYVCVQGEQVDRGCSLHCTSDNDETHYREEIPAPYSVVLEQQPCSEHQQDQGGHSGLQEVQEHAPLLSHREAVERVNNIKFLGIHITSDLTWSMNTAHL</sequence>
<dbReference type="Proteomes" id="UP000831701">
    <property type="component" value="Chromosome 1"/>
</dbReference>
<evidence type="ECO:0000313" key="2">
    <source>
        <dbReference type="Proteomes" id="UP000831701"/>
    </source>
</evidence>